<protein>
    <recommendedName>
        <fullName evidence="3">Right handed beta helix domain-containing protein</fullName>
    </recommendedName>
</protein>
<dbReference type="PANTHER" id="PTHR11319:SF35">
    <property type="entry name" value="OUTER MEMBRANE PROTEIN PMPC-RELATED"/>
    <property type="match status" value="1"/>
</dbReference>
<evidence type="ECO:0000313" key="1">
    <source>
        <dbReference type="EMBL" id="KAA6390939.1"/>
    </source>
</evidence>
<organism evidence="1 2">
    <name type="scientific">Streblomastix strix</name>
    <dbReference type="NCBI Taxonomy" id="222440"/>
    <lineage>
        <taxon>Eukaryota</taxon>
        <taxon>Metamonada</taxon>
        <taxon>Preaxostyla</taxon>
        <taxon>Oxymonadida</taxon>
        <taxon>Streblomastigidae</taxon>
        <taxon>Streblomastix</taxon>
    </lineage>
</organism>
<dbReference type="EMBL" id="SNRW01003050">
    <property type="protein sequence ID" value="KAA6390939.1"/>
    <property type="molecule type" value="Genomic_DNA"/>
</dbReference>
<feature type="non-terminal residue" evidence="1">
    <location>
        <position position="1"/>
    </location>
</feature>
<dbReference type="PANTHER" id="PTHR11319">
    <property type="entry name" value="G PROTEIN-COUPLED RECEPTOR-RELATED"/>
    <property type="match status" value="1"/>
</dbReference>
<dbReference type="InterPro" id="IPR006626">
    <property type="entry name" value="PbH1"/>
</dbReference>
<gene>
    <name evidence="1" type="ORF">EZS28_013534</name>
</gene>
<evidence type="ECO:0000313" key="2">
    <source>
        <dbReference type="Proteomes" id="UP000324800"/>
    </source>
</evidence>
<dbReference type="Proteomes" id="UP000324800">
    <property type="component" value="Unassembled WGS sequence"/>
</dbReference>
<evidence type="ECO:0008006" key="3">
    <source>
        <dbReference type="Google" id="ProtNLM"/>
    </source>
</evidence>
<reference evidence="1 2" key="1">
    <citation type="submission" date="2019-03" db="EMBL/GenBank/DDBJ databases">
        <title>Single cell metagenomics reveals metabolic interactions within the superorganism composed of flagellate Streblomastix strix and complex community of Bacteroidetes bacteria on its surface.</title>
        <authorList>
            <person name="Treitli S.C."/>
            <person name="Kolisko M."/>
            <person name="Husnik F."/>
            <person name="Keeling P."/>
            <person name="Hampl V."/>
        </authorList>
    </citation>
    <scope>NUCLEOTIDE SEQUENCE [LARGE SCALE GENOMIC DNA]</scope>
    <source>
        <strain evidence="1">ST1C</strain>
    </source>
</reference>
<dbReference type="SMART" id="SM00710">
    <property type="entry name" value="PbH1"/>
    <property type="match status" value="17"/>
</dbReference>
<comment type="caution">
    <text evidence="1">The sequence shown here is derived from an EMBL/GenBank/DDBJ whole genome shotgun (WGS) entry which is preliminary data.</text>
</comment>
<proteinExistence type="predicted"/>
<dbReference type="OrthoDB" id="10691995at2759"/>
<accession>A0A5J4W9B6</accession>
<name>A0A5J4W9B6_9EUKA</name>
<sequence>QPGNGGGIALMQGISSKISITNSSFINCETISNSSDQRYGWGGAIFIQTNITVSNLNESNFLLTDLVFIANPLISIKTDDNTQHPNITIIDCEFKQDSSSYSTSSLSHSIISINGGQMSIIRTTIDNYKLSNENSYLMIKSDKIDTSEIYRINNIEIISSQFVSIEQSEGSGGSGIKGILNSLSKIIIKDLSKFERCICSQPGNGGALSLTQMNKDGKIEICNTSFIDCETISGTSSSSYGWGGAIYIKTQIDGSDLSNTNMILRSLKFASCSSVQNIGNNIHIQSVETVATGEAIENGNLLSVNGTINLYYNNSYQQDYMGIDESKVGDGTTINNNIPLFSRSNIYGGAICLNISFEGQVIISNSTFNQCEAQYGGGIFAQIQSGGRLTIEGQCKFHECITEQNGGAIDAQIYSSSILTIDGQCTFTQCTAQNSGGGISAQIDGENSKFVFGDDVLFDTCSSNFSGGLYANIRTGAQLIFEGDIKFKDCSASDSVGGGMFALCDNEGSLIQSLGELLFNNCSSSFIGGGAYIRSLNYASVELNKITCIDCKGMQGAGLNIEPHSNTYFAISGKASFTGCESQGSGGGILLIIFDESVENVEIQLTGSMNFVDCIGYSGGGMGIISTSIDSNIQITGELSFNNCSSNQGGGLYLQISNSSISFENIMQFKDCSSQGNGGGIYTSCSDEGMIEFIGELNFDNCSSKFQGGGGYFSINNKGQIVTNNITCNDCKSERAGGIFINSEDERSVIELSGIMTFVDCIGQNGGAIYAYINQGSLTINGSCFFTECESTYSGGALYLSIQNEATATIDNQCIFDKCTSESSGGAIFTYIQSGGILTVGGKCRFTECTTQGNGGGIFADIYGENSQLIIGDGVIFDNCSCENNGGGLDADIRTGSQLIFEGDCKFIDCSVNNNMGGGMFAWCYNEGSLIRSLGELLFDNCSSFNSGGGAFLGIGDKASIELNKVTCIDCKSDQGAGLNLQLDSNSYFAISGQASFTRCESQWFGGGIFFQILGENVQIQLTGVMEFIDCVGGNGGGISIDSIYKIILVISSSFTFQNCSGYQGGGMYILSSNIDSDIQITGQLSFDNCLCTYSGGGLSLAISGSKLSFENIIQFKDCSSQGNGGGIQASCSNEGVIKFIGELNFDNCQATNIGGGGDFSINNKGQIVTNNIITNECTAGDGGGIFINRWGESSIIELLGIMTFVDCLGLNGGGLYINAYNSGQVIISNRCTFTGCIAEQYGGALYASINQGSLTIEGACIFTECTSENSGGAIQAYISSGGILTVDGKCRFTECTSQGNGGGIFADIYGENSQLIIGDGVIFDTCSSLNNGGGLSTQIFSSAQLIFEGDCKFIDCSVNNHMGGGMFAWCYNEGSLIRSLGELLFDNCSCWTLGGGAFISPQDKASIQLNKVTCIDCKSGQGAGLNIQSASNTCFSISGQASFTRCASSGSGGGLCLINQEENAEIHLTGEMEFTDCVGSYGGGYQGGGIYISSTNIDSDIQITGLLSFDNCSCTNQGGGVYLEISGSQLSFENIIQFKDCSSQDSGGGIYVNCSDEGLIEFIGELNFDNCSSLYSGGGGYFYTYSKGQIVTNNIISNNCSASVGGGIFINSWYESIIKLSGIITFVDCIGQLGGGGALYVVINQGSSIIIEGACEFFKCVSQYGGGLYFLVLDEATVTIDGKCIFDQCTSERDGGAIYAIIDQGSLTIDGACIFTECKSESNGGGALYAYINQYSSFTIKGGCKFIQCSSQLDGGAILSYMGRDTQLTINECTFEECKSETYGGAVTIYYIDQDQSISIGGACIFDRCKSKTGGGALQAFIYQGSLTIDGQCIFTECTSESDGGAIAVDIQQEGSLNIEGACIFTECKSQNRGGALFISIQNETTVIIDKECIFKHCISERGGGAIFTYFFQGSLTIQGGCEFIQCSSQNIYNGGGAIFTYNYNDEHFSVVGCIFKECTSEGVGGAICIYFFDSVGSVSIGGACLFDNCSSYYDSGALFAQINQGSLTIDGACIFTECKSGLGGGGIYSNIYDSTLNIEDTTFDSCACTQPGNGGGISLYQGSSSIISITNSSFIDCKTISNSSDQRYGWGGAIFIQTSVTAENLNESNFLIRDLIFIGCEAVKTIGNNLHIQSFDTYSTGEAIEVGNLLSVDGTIDLYYNNIQKVALLYAPQILIQQLSNKIHVSVIKIVILLIADVQLIHHNQKEFPPKYVNALMLMILEIKTFANSS</sequence>